<dbReference type="PANTHER" id="PTHR43798">
    <property type="entry name" value="MONOACYLGLYCEROL LIPASE"/>
    <property type="match status" value="1"/>
</dbReference>
<keyword evidence="2" id="KW-0378">Hydrolase</keyword>
<dbReference type="Gene3D" id="3.40.50.1820">
    <property type="entry name" value="alpha/beta hydrolase"/>
    <property type="match status" value="1"/>
</dbReference>
<dbReference type="InterPro" id="IPR050266">
    <property type="entry name" value="AB_hydrolase_sf"/>
</dbReference>
<dbReference type="AlphaFoldDB" id="A0A1Y0I6F6"/>
<evidence type="ECO:0000313" key="3">
    <source>
        <dbReference type="Proteomes" id="UP000196027"/>
    </source>
</evidence>
<accession>A0A1Y0I6F6</accession>
<dbReference type="InterPro" id="IPR000073">
    <property type="entry name" value="AB_hydrolase_1"/>
</dbReference>
<organism evidence="2 3">
    <name type="scientific">Oleiphilus messinensis</name>
    <dbReference type="NCBI Taxonomy" id="141451"/>
    <lineage>
        <taxon>Bacteria</taxon>
        <taxon>Pseudomonadati</taxon>
        <taxon>Pseudomonadota</taxon>
        <taxon>Gammaproteobacteria</taxon>
        <taxon>Oceanospirillales</taxon>
        <taxon>Oleiphilaceae</taxon>
        <taxon>Oleiphilus</taxon>
    </lineage>
</organism>
<dbReference type="PRINTS" id="PR00111">
    <property type="entry name" value="ABHYDROLASE"/>
</dbReference>
<sequence>MVDLLTRALPLVQNRDAFVDGHRIRYLDIGSSNHQPVVLLHGFSASKENWLSMVFSLLKRRYRLLIPDLPGFGMSSFRAAQRYSYEIQANRLADWYEKLHLGPAHWVGSSMGGAIAAGIASARPEGVKTLTLMNAAGVSTHSRSPMEDGLVTGDNVLIPDSYRDVEKLFRFTTHRSQGLWARTFPAVLAKDMLHRRPVHRKIFQDMLTPAIPTEEVLMKIKTPTFILWGNRDRIIDVSCVALFEQLIPHAQSKILKGIGHLPMIESPELTARCLHKFWMTPTA</sequence>
<feature type="domain" description="AB hydrolase-1" evidence="1">
    <location>
        <begin position="37"/>
        <end position="271"/>
    </location>
</feature>
<protein>
    <submittedName>
        <fullName evidence="2">Alpha/beta hydrolase fold protein</fullName>
    </submittedName>
</protein>
<proteinExistence type="predicted"/>
<gene>
    <name evidence="2" type="ORF">OLMES_1694</name>
</gene>
<name>A0A1Y0I6F6_9GAMM</name>
<evidence type="ECO:0000313" key="2">
    <source>
        <dbReference type="EMBL" id="ARU55769.1"/>
    </source>
</evidence>
<dbReference type="GO" id="GO:0047372">
    <property type="term" value="F:monoacylglycerol lipase activity"/>
    <property type="evidence" value="ECO:0007669"/>
    <property type="project" value="TreeGrafter"/>
</dbReference>
<dbReference type="EMBL" id="CP021425">
    <property type="protein sequence ID" value="ARU55769.1"/>
    <property type="molecule type" value="Genomic_DNA"/>
</dbReference>
<dbReference type="GO" id="GO:0046464">
    <property type="term" value="P:acylglycerol catabolic process"/>
    <property type="evidence" value="ECO:0007669"/>
    <property type="project" value="TreeGrafter"/>
</dbReference>
<dbReference type="PANTHER" id="PTHR43798:SF5">
    <property type="entry name" value="MONOACYLGLYCEROL LIPASE ABHD6"/>
    <property type="match status" value="1"/>
</dbReference>
<dbReference type="Proteomes" id="UP000196027">
    <property type="component" value="Chromosome"/>
</dbReference>
<dbReference type="Pfam" id="PF12697">
    <property type="entry name" value="Abhydrolase_6"/>
    <property type="match status" value="1"/>
</dbReference>
<dbReference type="PRINTS" id="PR00412">
    <property type="entry name" value="EPOXHYDRLASE"/>
</dbReference>
<dbReference type="InterPro" id="IPR000639">
    <property type="entry name" value="Epox_hydrolase-like"/>
</dbReference>
<dbReference type="GO" id="GO:0016020">
    <property type="term" value="C:membrane"/>
    <property type="evidence" value="ECO:0007669"/>
    <property type="project" value="TreeGrafter"/>
</dbReference>
<dbReference type="SUPFAM" id="SSF53474">
    <property type="entry name" value="alpha/beta-Hydrolases"/>
    <property type="match status" value="1"/>
</dbReference>
<dbReference type="KEGG" id="ome:OLMES_1694"/>
<evidence type="ECO:0000259" key="1">
    <source>
        <dbReference type="Pfam" id="PF12697"/>
    </source>
</evidence>
<reference evidence="2 3" key="1">
    <citation type="submission" date="2017-05" db="EMBL/GenBank/DDBJ databases">
        <title>Genomic insights into alkan degradation activity of Oleiphilus messinensis.</title>
        <authorList>
            <person name="Kozyavkin S.A."/>
            <person name="Slesarev A.I."/>
            <person name="Golyshin P.N."/>
            <person name="Korzhenkov A."/>
            <person name="Golyshina O.N."/>
            <person name="Toshchakov S.V."/>
        </authorList>
    </citation>
    <scope>NUCLEOTIDE SEQUENCE [LARGE SCALE GENOMIC DNA]</scope>
    <source>
        <strain evidence="2 3">ME102</strain>
    </source>
</reference>
<keyword evidence="3" id="KW-1185">Reference proteome</keyword>
<dbReference type="InterPro" id="IPR029058">
    <property type="entry name" value="AB_hydrolase_fold"/>
</dbReference>